<gene>
    <name evidence="1" type="ORF">B6S08_18080</name>
</gene>
<dbReference type="Proteomes" id="UP000242757">
    <property type="component" value="Unassembled WGS sequence"/>
</dbReference>
<keyword evidence="2" id="KW-1185">Reference proteome</keyword>
<accession>A0A233RA96</accession>
<reference evidence="1 2" key="1">
    <citation type="submission" date="2017-08" db="EMBL/GenBank/DDBJ databases">
        <title>A Genome Sequence of Oceanimonas doudoroffii ATCC 27123T.</title>
        <authorList>
            <person name="Brennan M.A."/>
            <person name="Maclea K.S."/>
            <person name="Mcclelland W.D."/>
            <person name="Trachtenberg A.M."/>
        </authorList>
    </citation>
    <scope>NUCLEOTIDE SEQUENCE [LARGE SCALE GENOMIC DNA]</scope>
    <source>
        <strain evidence="1 2">ATCC 27123</strain>
    </source>
</reference>
<evidence type="ECO:0000313" key="1">
    <source>
        <dbReference type="EMBL" id="OXY80323.1"/>
    </source>
</evidence>
<sequence>MIAGHCRIPADPLTMDWDEEELLGAYISFFQNMKNSLGFTGMPFSRKQFSNNCVFFAFDSTRDMEAGSLHWTEGNSGNLSLNIHWKTPLENNIMLVLCCEYKMVCCLDKFRQASIDYAPIY</sequence>
<dbReference type="RefSeq" id="WP_094202205.1">
    <property type="nucleotide sequence ID" value="NZ_NBIM01000016.1"/>
</dbReference>
<protein>
    <submittedName>
        <fullName evidence="1">Uncharacterized protein</fullName>
    </submittedName>
</protein>
<dbReference type="EMBL" id="NBIM01000016">
    <property type="protein sequence ID" value="OXY80323.1"/>
    <property type="molecule type" value="Genomic_DNA"/>
</dbReference>
<organism evidence="1 2">
    <name type="scientific">Oceanimonas doudoroffii</name>
    <dbReference type="NCBI Taxonomy" id="84158"/>
    <lineage>
        <taxon>Bacteria</taxon>
        <taxon>Pseudomonadati</taxon>
        <taxon>Pseudomonadota</taxon>
        <taxon>Gammaproteobacteria</taxon>
        <taxon>Aeromonadales</taxon>
        <taxon>Aeromonadaceae</taxon>
        <taxon>Oceanimonas</taxon>
    </lineage>
</organism>
<name>A0A233RA96_9GAMM</name>
<dbReference type="AlphaFoldDB" id="A0A233RA96"/>
<comment type="caution">
    <text evidence="1">The sequence shown here is derived from an EMBL/GenBank/DDBJ whole genome shotgun (WGS) entry which is preliminary data.</text>
</comment>
<proteinExistence type="predicted"/>
<evidence type="ECO:0000313" key="2">
    <source>
        <dbReference type="Proteomes" id="UP000242757"/>
    </source>
</evidence>